<comment type="catalytic activity">
    <reaction evidence="9 10">
        <text>RNA(n) + a ribonucleoside 5'-triphosphate = RNA(n+1) + diphosphate</text>
        <dbReference type="Rhea" id="RHEA:21248"/>
        <dbReference type="Rhea" id="RHEA-COMP:14527"/>
        <dbReference type="Rhea" id="RHEA-COMP:17342"/>
        <dbReference type="ChEBI" id="CHEBI:33019"/>
        <dbReference type="ChEBI" id="CHEBI:61557"/>
        <dbReference type="ChEBI" id="CHEBI:140395"/>
        <dbReference type="EC" id="2.7.7.6"/>
    </reaction>
</comment>
<dbReference type="EC" id="2.7.7.6" evidence="2 10"/>
<evidence type="ECO:0000256" key="5">
    <source>
        <dbReference type="ARBA" id="ARBA00022679"/>
    </source>
</evidence>
<dbReference type="GO" id="GO:0003677">
    <property type="term" value="F:DNA binding"/>
    <property type="evidence" value="ECO:0007669"/>
    <property type="project" value="UniProtKB-UniRule"/>
</dbReference>
<name>A0A1M6KGK5_9FIRM</name>
<comment type="similarity">
    <text evidence="1 10">Belongs to the RNA polymerase subunit omega family.</text>
</comment>
<dbReference type="RefSeq" id="WP_072886718.1">
    <property type="nucleotide sequence ID" value="NZ_FRAE01000007.1"/>
</dbReference>
<feature type="compositionally biased region" description="Basic and acidic residues" evidence="11">
    <location>
        <begin position="70"/>
        <end position="88"/>
    </location>
</feature>
<dbReference type="SUPFAM" id="SSF63562">
    <property type="entry name" value="RPB6/omega subunit-like"/>
    <property type="match status" value="1"/>
</dbReference>
<comment type="function">
    <text evidence="10">Promotes RNA polymerase assembly. Latches the N- and C-terminal regions of the beta' subunit thereby facilitating its interaction with the beta and alpha subunits.</text>
</comment>
<dbReference type="InterPro" id="IPR003716">
    <property type="entry name" value="DNA-dir_RNA_pol_omega"/>
</dbReference>
<evidence type="ECO:0000313" key="13">
    <source>
        <dbReference type="Proteomes" id="UP000242497"/>
    </source>
</evidence>
<comment type="subunit">
    <text evidence="10">The RNAP catalytic core consists of 2 alpha, 1 beta, 1 beta' and 1 omega subunit. When a sigma factor is associated with the core the holoenzyme is formed, which can initiate transcription.</text>
</comment>
<dbReference type="GO" id="GO:0000428">
    <property type="term" value="C:DNA-directed RNA polymerase complex"/>
    <property type="evidence" value="ECO:0007669"/>
    <property type="project" value="UniProtKB-KW"/>
</dbReference>
<dbReference type="NCBIfam" id="TIGR00690">
    <property type="entry name" value="rpoZ"/>
    <property type="match status" value="1"/>
</dbReference>
<evidence type="ECO:0000256" key="8">
    <source>
        <dbReference type="ARBA" id="ARBA00029924"/>
    </source>
</evidence>
<dbReference type="GO" id="GO:0006351">
    <property type="term" value="P:DNA-templated transcription"/>
    <property type="evidence" value="ECO:0007669"/>
    <property type="project" value="UniProtKB-UniRule"/>
</dbReference>
<evidence type="ECO:0000256" key="3">
    <source>
        <dbReference type="ARBA" id="ARBA00013725"/>
    </source>
</evidence>
<dbReference type="SMART" id="SM01409">
    <property type="entry name" value="RNA_pol_Rpb6"/>
    <property type="match status" value="1"/>
</dbReference>
<protein>
    <recommendedName>
        <fullName evidence="3 10">DNA-directed RNA polymerase subunit omega</fullName>
        <shortName evidence="10">RNAP omega subunit</shortName>
        <ecNumber evidence="2 10">2.7.7.6</ecNumber>
    </recommendedName>
    <alternativeName>
        <fullName evidence="10">RNA polymerase omega subunit</fullName>
    </alternativeName>
    <alternativeName>
        <fullName evidence="8 10">Transcriptase subunit omega</fullName>
    </alternativeName>
</protein>
<dbReference type="PANTHER" id="PTHR34476">
    <property type="entry name" value="DNA-DIRECTED RNA POLYMERASE SUBUNIT OMEGA"/>
    <property type="match status" value="1"/>
</dbReference>
<dbReference type="Gene3D" id="3.90.940.10">
    <property type="match status" value="1"/>
</dbReference>
<dbReference type="PANTHER" id="PTHR34476:SF1">
    <property type="entry name" value="DNA-DIRECTED RNA POLYMERASE SUBUNIT OMEGA"/>
    <property type="match status" value="1"/>
</dbReference>
<evidence type="ECO:0000256" key="2">
    <source>
        <dbReference type="ARBA" id="ARBA00012418"/>
    </source>
</evidence>
<evidence type="ECO:0000256" key="9">
    <source>
        <dbReference type="ARBA" id="ARBA00048552"/>
    </source>
</evidence>
<keyword evidence="4 10" id="KW-0240">DNA-directed RNA polymerase</keyword>
<reference evidence="13" key="1">
    <citation type="submission" date="2016-11" db="EMBL/GenBank/DDBJ databases">
        <authorList>
            <person name="Varghese N."/>
            <person name="Submissions S."/>
        </authorList>
    </citation>
    <scope>NUCLEOTIDE SEQUENCE [LARGE SCALE GENOMIC DNA]</scope>
    <source>
        <strain evidence="13">DSM 15518</strain>
    </source>
</reference>
<dbReference type="Pfam" id="PF01192">
    <property type="entry name" value="RNA_pol_Rpb6"/>
    <property type="match status" value="1"/>
</dbReference>
<dbReference type="InterPro" id="IPR006110">
    <property type="entry name" value="Pol_omega/Rpo6/RPB6"/>
</dbReference>
<keyword evidence="6 10" id="KW-0548">Nucleotidyltransferase</keyword>
<dbReference type="InterPro" id="IPR036161">
    <property type="entry name" value="RPB6/omega-like_sf"/>
</dbReference>
<keyword evidence="7 10" id="KW-0804">Transcription</keyword>
<organism evidence="12 13">
    <name type="scientific">Tepidibacter formicigenes DSM 15518</name>
    <dbReference type="NCBI Taxonomy" id="1123349"/>
    <lineage>
        <taxon>Bacteria</taxon>
        <taxon>Bacillati</taxon>
        <taxon>Bacillota</taxon>
        <taxon>Clostridia</taxon>
        <taxon>Peptostreptococcales</taxon>
        <taxon>Peptostreptococcaceae</taxon>
        <taxon>Tepidibacter</taxon>
    </lineage>
</organism>
<dbReference type="AlphaFoldDB" id="A0A1M6KGK5"/>
<evidence type="ECO:0000256" key="6">
    <source>
        <dbReference type="ARBA" id="ARBA00022695"/>
    </source>
</evidence>
<dbReference type="OrthoDB" id="9815459at2"/>
<keyword evidence="13" id="KW-1185">Reference proteome</keyword>
<accession>A0A1M6KGK5</accession>
<dbReference type="Proteomes" id="UP000242497">
    <property type="component" value="Unassembled WGS sequence"/>
</dbReference>
<evidence type="ECO:0000256" key="1">
    <source>
        <dbReference type="ARBA" id="ARBA00006711"/>
    </source>
</evidence>
<evidence type="ECO:0000313" key="12">
    <source>
        <dbReference type="EMBL" id="SHJ58017.1"/>
    </source>
</evidence>
<gene>
    <name evidence="10" type="primary">rpoZ</name>
    <name evidence="12" type="ORF">SAMN02744037_00371</name>
</gene>
<evidence type="ECO:0000256" key="7">
    <source>
        <dbReference type="ARBA" id="ARBA00023163"/>
    </source>
</evidence>
<keyword evidence="5 10" id="KW-0808">Transferase</keyword>
<dbReference type="HAMAP" id="MF_00366">
    <property type="entry name" value="RNApol_bact_RpoZ"/>
    <property type="match status" value="1"/>
</dbReference>
<evidence type="ECO:0000256" key="4">
    <source>
        <dbReference type="ARBA" id="ARBA00022478"/>
    </source>
</evidence>
<dbReference type="EMBL" id="FRAE01000007">
    <property type="protein sequence ID" value="SHJ58017.1"/>
    <property type="molecule type" value="Genomic_DNA"/>
</dbReference>
<evidence type="ECO:0000256" key="11">
    <source>
        <dbReference type="SAM" id="MobiDB-lite"/>
    </source>
</evidence>
<dbReference type="GO" id="GO:0003899">
    <property type="term" value="F:DNA-directed RNA polymerase activity"/>
    <property type="evidence" value="ECO:0007669"/>
    <property type="project" value="UniProtKB-UniRule"/>
</dbReference>
<feature type="region of interest" description="Disordered" evidence="11">
    <location>
        <begin position="66"/>
        <end position="88"/>
    </location>
</feature>
<proteinExistence type="inferred from homology"/>
<sequence length="88" mass="10064">MLYPSINDLLTKIDNRYNLVIAVSKRARMLIDGDEKLVNIGENKPVDIATHEVAEDKITYRAMTAEEIENEGKTEEEPKSETNEKIEE</sequence>
<evidence type="ECO:0000256" key="10">
    <source>
        <dbReference type="HAMAP-Rule" id="MF_00366"/>
    </source>
</evidence>
<dbReference type="STRING" id="1123349.SAMN02744037_00371"/>